<gene>
    <name evidence="2" type="ORF">VICG_00602</name>
</gene>
<dbReference type="OrthoDB" id="7340501at2759"/>
<accession>L2GNN0</accession>
<keyword evidence="3" id="KW-1185">Reference proteome</keyword>
<dbReference type="HOGENOM" id="CLU_036505_0_0_1"/>
<dbReference type="InterPro" id="IPR004000">
    <property type="entry name" value="Actin"/>
</dbReference>
<dbReference type="VEuPathDB" id="MicrosporidiaDB:VICG_00602"/>
<evidence type="ECO:0000256" key="1">
    <source>
        <dbReference type="SAM" id="MobiDB-lite"/>
    </source>
</evidence>
<dbReference type="STRING" id="993615.L2GNN0"/>
<protein>
    <recommendedName>
        <fullName evidence="4">Actin-related protein 5</fullName>
    </recommendedName>
</protein>
<dbReference type="AlphaFoldDB" id="L2GNN0"/>
<dbReference type="SMART" id="SM00268">
    <property type="entry name" value="ACTIN"/>
    <property type="match status" value="1"/>
</dbReference>
<feature type="compositionally biased region" description="Basic and acidic residues" evidence="1">
    <location>
        <begin position="9"/>
        <end position="25"/>
    </location>
</feature>
<dbReference type="RefSeq" id="XP_007604054.1">
    <property type="nucleotide sequence ID" value="XM_007603992.1"/>
</dbReference>
<evidence type="ECO:0000313" key="3">
    <source>
        <dbReference type="Proteomes" id="UP000011082"/>
    </source>
</evidence>
<feature type="compositionally biased region" description="Polar residues" evidence="1">
    <location>
        <begin position="26"/>
        <end position="45"/>
    </location>
</feature>
<evidence type="ECO:0008006" key="4">
    <source>
        <dbReference type="Google" id="ProtNLM"/>
    </source>
</evidence>
<dbReference type="PANTHER" id="PTHR11937">
    <property type="entry name" value="ACTIN"/>
    <property type="match status" value="1"/>
</dbReference>
<sequence length="583" mass="68386">MTKTVKKMTINEKKEAVSGEKDTQDRSSIAENTNSTEILDSNGKINTSEKHYPNIYFKPRSQSNTIVMDNGTFELKAGYLNDLCIIARNRLFKSKDKVSLEPFPSSTVRSMFDGDVIINFDVLEQTIDLIFEYMKPSFIENLIFTSTPYSPTEQELIDFLFETYKFNKIQIGYDFIYLYHKYFDKKDCVVVDFKYSSIIVCVIKGYQIFDIYKINFGGKDMLEYINYTMIDKYRESRKDYKGLVEYLRVSDNYDSEALSIYHDMCSGIYDRNIFLTESTVQKIEPAIKKMKKVDIKSTGQIPVVDYSLLDIPDESLSKEQLKEKRRMKMLFCGTLSRLKTKVEKLFIELDESIGSLEDELEKQSNLKKYISKKKAKFDKLKRELELRDQLRREARNRKSREFSIKFKEGQLTEEEQLLKYQIIDAEDEEQENAIISNVEKLALEITELDPEFIPFYANTVEILRGDNLGRQCVNVELLKWPEIMFDPSIIGSEQMGLSEIFENIFPQTQIENVLICGGFSFIRNLENRIINEVRTYLHSGNVNLIKIKDSQKEPFYNCQFSDMFPIYTREAYERSKKVDYTIE</sequence>
<dbReference type="InterPro" id="IPR043129">
    <property type="entry name" value="ATPase_NBD"/>
</dbReference>
<evidence type="ECO:0000313" key="2">
    <source>
        <dbReference type="EMBL" id="ELA42503.1"/>
    </source>
</evidence>
<dbReference type="FunCoup" id="L2GNN0">
    <property type="interactions" value="89"/>
</dbReference>
<name>L2GNN0_VITCO</name>
<proteinExistence type="predicted"/>
<dbReference type="EMBL" id="JH370132">
    <property type="protein sequence ID" value="ELA42503.1"/>
    <property type="molecule type" value="Genomic_DNA"/>
</dbReference>
<feature type="region of interest" description="Disordered" evidence="1">
    <location>
        <begin position="1"/>
        <end position="45"/>
    </location>
</feature>
<dbReference type="Proteomes" id="UP000011082">
    <property type="component" value="Unassembled WGS sequence"/>
</dbReference>
<dbReference type="Gene3D" id="3.30.420.40">
    <property type="match status" value="3"/>
</dbReference>
<dbReference type="GeneID" id="19881319"/>
<organism evidence="2 3">
    <name type="scientific">Vittaforma corneae (strain ATCC 50505)</name>
    <name type="common">Microsporidian parasite</name>
    <name type="synonym">Nosema corneum</name>
    <dbReference type="NCBI Taxonomy" id="993615"/>
    <lineage>
        <taxon>Eukaryota</taxon>
        <taxon>Fungi</taxon>
        <taxon>Fungi incertae sedis</taxon>
        <taxon>Microsporidia</taxon>
        <taxon>Nosematidae</taxon>
        <taxon>Vittaforma</taxon>
    </lineage>
</organism>
<reference evidence="3" key="1">
    <citation type="submission" date="2011-05" db="EMBL/GenBank/DDBJ databases">
        <title>The genome sequence of Vittaforma corneae strain ATCC 50505.</title>
        <authorList>
            <consortium name="The Broad Institute Genome Sequencing Platform"/>
            <person name="Cuomo C."/>
            <person name="Didier E."/>
            <person name="Bowers L."/>
            <person name="Young S.K."/>
            <person name="Zeng Q."/>
            <person name="Gargeya S."/>
            <person name="Fitzgerald M."/>
            <person name="Haas B."/>
            <person name="Abouelleil A."/>
            <person name="Alvarado L."/>
            <person name="Arachchi H.M."/>
            <person name="Berlin A."/>
            <person name="Chapman S.B."/>
            <person name="Gearin G."/>
            <person name="Goldberg J."/>
            <person name="Griggs A."/>
            <person name="Gujja S."/>
            <person name="Hansen M."/>
            <person name="Heiman D."/>
            <person name="Howarth C."/>
            <person name="Larimer J."/>
            <person name="Lui A."/>
            <person name="MacDonald P.J.P."/>
            <person name="McCowen C."/>
            <person name="Montmayeur A."/>
            <person name="Murphy C."/>
            <person name="Neiman D."/>
            <person name="Pearson M."/>
            <person name="Priest M."/>
            <person name="Roberts A."/>
            <person name="Saif S."/>
            <person name="Shea T."/>
            <person name="Sisk P."/>
            <person name="Stolte C."/>
            <person name="Sykes S."/>
            <person name="Wortman J."/>
            <person name="Nusbaum C."/>
            <person name="Birren B."/>
        </authorList>
    </citation>
    <scope>NUCLEOTIDE SEQUENCE [LARGE SCALE GENOMIC DNA]</scope>
    <source>
        <strain evidence="3">ATCC 50505</strain>
    </source>
</reference>
<dbReference type="Gene3D" id="2.30.36.70">
    <property type="entry name" value="Actin, Chain A, domain 2"/>
    <property type="match status" value="1"/>
</dbReference>
<dbReference type="InParanoid" id="L2GNN0"/>
<dbReference type="Gene3D" id="3.90.640.10">
    <property type="entry name" value="Actin, Chain A, domain 4"/>
    <property type="match status" value="2"/>
</dbReference>
<dbReference type="SUPFAM" id="SSF53067">
    <property type="entry name" value="Actin-like ATPase domain"/>
    <property type="match status" value="2"/>
</dbReference>
<dbReference type="OMA" id="YPFTEHV"/>